<evidence type="ECO:0000313" key="3">
    <source>
        <dbReference type="Proteomes" id="UP001446871"/>
    </source>
</evidence>
<proteinExistence type="predicted"/>
<feature type="region of interest" description="Disordered" evidence="1">
    <location>
        <begin position="1"/>
        <end position="24"/>
    </location>
</feature>
<feature type="compositionally biased region" description="Low complexity" evidence="1">
    <location>
        <begin position="213"/>
        <end position="244"/>
    </location>
</feature>
<gene>
    <name evidence="2" type="ORF">PG996_016003</name>
</gene>
<keyword evidence="3" id="KW-1185">Reference proteome</keyword>
<feature type="compositionally biased region" description="Low complexity" evidence="1">
    <location>
        <begin position="168"/>
        <end position="179"/>
    </location>
</feature>
<comment type="caution">
    <text evidence="2">The sequence shown here is derived from an EMBL/GenBank/DDBJ whole genome shotgun (WGS) entry which is preliminary data.</text>
</comment>
<feature type="compositionally biased region" description="Basic and acidic residues" evidence="1">
    <location>
        <begin position="61"/>
        <end position="70"/>
    </location>
</feature>
<sequence length="525" mass="60137">MHGSQGGRPERAAGRRNEKEQCLNEHAITEIESIQSNYEKMTRKWIESEKQRLALRRRVQDLEAQEKQRPSPEAVGRGIRQHQKYRRAESHRGLERESQSLSPTPSDILSSIESDDGSVDGRYYDDTRSSNSDSGSDGYQGDSEARPRRAKIRYRPVPQAKDSKRPRALSPKLLASLSRARARRRSAQWVRRQRKEEQRRRKGKGTRYSPEYISDSSSISSAASSQGSIPASVIAARGSSSPHSRVPRRSRTPNIERLPAETARQIQPRMFIPSRDGLAFLWESMSIAQHAFYNAALEQWPGWTRNHFPQGAHEVSFSAADLQGYFDGYEDVGEDFALRGARSGEVYAALTKMADLRNRTCHFPPRTDAHYRRKTGQITEADEMRDAIGRLVGASPLQPDSAEWYREATKPACDLASVLRDDEAMAALDDLYDRVENRAWEMLRAVEEIAVVRWWEDQPSEKDEDRRREMDQSRLRDLMRDLPEELHVPLRLFFETVGLGEQGWPDLVRRAARAWRETEGEVYTG</sequence>
<organism evidence="2 3">
    <name type="scientific">Apiospora saccharicola</name>
    <dbReference type="NCBI Taxonomy" id="335842"/>
    <lineage>
        <taxon>Eukaryota</taxon>
        <taxon>Fungi</taxon>
        <taxon>Dikarya</taxon>
        <taxon>Ascomycota</taxon>
        <taxon>Pezizomycotina</taxon>
        <taxon>Sordariomycetes</taxon>
        <taxon>Xylariomycetidae</taxon>
        <taxon>Amphisphaeriales</taxon>
        <taxon>Apiosporaceae</taxon>
        <taxon>Apiospora</taxon>
    </lineage>
</organism>
<feature type="region of interest" description="Disordered" evidence="1">
    <location>
        <begin position="61"/>
        <end position="256"/>
    </location>
</feature>
<feature type="compositionally biased region" description="Basic and acidic residues" evidence="1">
    <location>
        <begin position="86"/>
        <end position="98"/>
    </location>
</feature>
<dbReference type="Proteomes" id="UP001446871">
    <property type="component" value="Unassembled WGS sequence"/>
</dbReference>
<evidence type="ECO:0000313" key="2">
    <source>
        <dbReference type="EMBL" id="KAK8047939.1"/>
    </source>
</evidence>
<accession>A0ABR1TMQ1</accession>
<evidence type="ECO:0000256" key="1">
    <source>
        <dbReference type="SAM" id="MobiDB-lite"/>
    </source>
</evidence>
<feature type="compositionally biased region" description="Basic and acidic residues" evidence="1">
    <location>
        <begin position="8"/>
        <end position="24"/>
    </location>
</feature>
<feature type="compositionally biased region" description="Polar residues" evidence="1">
    <location>
        <begin position="99"/>
        <end position="112"/>
    </location>
</feature>
<dbReference type="EMBL" id="JAQQWM010000009">
    <property type="protein sequence ID" value="KAK8047939.1"/>
    <property type="molecule type" value="Genomic_DNA"/>
</dbReference>
<reference evidence="2 3" key="1">
    <citation type="submission" date="2023-01" db="EMBL/GenBank/DDBJ databases">
        <title>Analysis of 21 Apiospora genomes using comparative genomics revels a genus with tremendous synthesis potential of carbohydrate active enzymes and secondary metabolites.</title>
        <authorList>
            <person name="Sorensen T."/>
        </authorList>
    </citation>
    <scope>NUCLEOTIDE SEQUENCE [LARGE SCALE GENOMIC DNA]</scope>
    <source>
        <strain evidence="2 3">CBS 83171</strain>
    </source>
</reference>
<name>A0ABR1TMQ1_9PEZI</name>
<feature type="compositionally biased region" description="Low complexity" evidence="1">
    <location>
        <begin position="129"/>
        <end position="142"/>
    </location>
</feature>
<protein>
    <submittedName>
        <fullName evidence="2">Uncharacterized protein</fullName>
    </submittedName>
</protein>